<reference evidence="2 3" key="1">
    <citation type="journal article" date="2016" name="Int. J. Syst. Evol. Microbiol.">
        <title>Chitinibacter fontanus sp. nov., isolated from a spring.</title>
        <authorList>
            <person name="Sheu S.Y."/>
            <person name="Li Y.S."/>
            <person name="Young C.C."/>
            <person name="Chen W.M."/>
        </authorList>
    </citation>
    <scope>NUCLEOTIDE SEQUENCE [LARGE SCALE GENOMIC DNA]</scope>
    <source>
        <strain evidence="2 3">STM-7</strain>
    </source>
</reference>
<dbReference type="Proteomes" id="UP000510822">
    <property type="component" value="Chromosome"/>
</dbReference>
<proteinExistence type="predicted"/>
<dbReference type="AlphaFoldDB" id="A0A7D5VB07"/>
<sequence length="125" mass="13731">MQRRDFFRQPIPASISAQCYVPTANRSDESAIPIVDISYGGLGLLGIHPDFELDSGQLLRGCRVELGSLGIIHCDLLIGSQSAVTLKNGIATVRTSCKFQHLTSNAKNLLQRFIFLLEQQSLNSK</sequence>
<dbReference type="EMBL" id="CP058952">
    <property type="protein sequence ID" value="QLI81960.1"/>
    <property type="molecule type" value="Genomic_DNA"/>
</dbReference>
<organism evidence="2 3">
    <name type="scientific">Chitinibacter fontanus</name>
    <dbReference type="NCBI Taxonomy" id="1737446"/>
    <lineage>
        <taxon>Bacteria</taxon>
        <taxon>Pseudomonadati</taxon>
        <taxon>Pseudomonadota</taxon>
        <taxon>Betaproteobacteria</taxon>
        <taxon>Neisseriales</taxon>
        <taxon>Chitinibacteraceae</taxon>
        <taxon>Chitinibacter</taxon>
    </lineage>
</organism>
<dbReference type="KEGG" id="cfon:HZU75_10685"/>
<accession>A0A7D5VB07</accession>
<gene>
    <name evidence="2" type="ORF">HZU75_10685</name>
</gene>
<evidence type="ECO:0000313" key="2">
    <source>
        <dbReference type="EMBL" id="QLI81960.1"/>
    </source>
</evidence>
<protein>
    <submittedName>
        <fullName evidence="2">PilZ domain-containing protein</fullName>
    </submittedName>
</protein>
<feature type="domain" description="PilZ" evidence="1">
    <location>
        <begin position="2"/>
        <end position="115"/>
    </location>
</feature>
<dbReference type="RefSeq" id="WP_180306050.1">
    <property type="nucleotide sequence ID" value="NZ_CP058952.1"/>
</dbReference>
<dbReference type="Gene3D" id="2.40.10.220">
    <property type="entry name" value="predicted glycosyltransferase like domains"/>
    <property type="match status" value="1"/>
</dbReference>
<name>A0A7D5VB07_9NEIS</name>
<dbReference type="GO" id="GO:0035438">
    <property type="term" value="F:cyclic-di-GMP binding"/>
    <property type="evidence" value="ECO:0007669"/>
    <property type="project" value="InterPro"/>
</dbReference>
<dbReference type="InterPro" id="IPR009875">
    <property type="entry name" value="PilZ_domain"/>
</dbReference>
<dbReference type="Pfam" id="PF07238">
    <property type="entry name" value="PilZ"/>
    <property type="match status" value="1"/>
</dbReference>
<keyword evidence="3" id="KW-1185">Reference proteome</keyword>
<evidence type="ECO:0000313" key="3">
    <source>
        <dbReference type="Proteomes" id="UP000510822"/>
    </source>
</evidence>
<evidence type="ECO:0000259" key="1">
    <source>
        <dbReference type="Pfam" id="PF07238"/>
    </source>
</evidence>